<dbReference type="SUPFAM" id="SSF52540">
    <property type="entry name" value="P-loop containing nucleoside triphosphate hydrolases"/>
    <property type="match status" value="1"/>
</dbReference>
<dbReference type="Pfam" id="PF00005">
    <property type="entry name" value="ABC_tran"/>
    <property type="match status" value="1"/>
</dbReference>
<protein>
    <recommendedName>
        <fullName evidence="8">ABC transporter domain-containing protein</fullName>
    </recommendedName>
</protein>
<evidence type="ECO:0000256" key="1">
    <source>
        <dbReference type="ARBA" id="ARBA00004141"/>
    </source>
</evidence>
<keyword evidence="4" id="KW-0067">ATP-binding</keyword>
<evidence type="ECO:0000256" key="3">
    <source>
        <dbReference type="ARBA" id="ARBA00022741"/>
    </source>
</evidence>
<dbReference type="GO" id="GO:0016887">
    <property type="term" value="F:ATP hydrolysis activity"/>
    <property type="evidence" value="ECO:0007669"/>
    <property type="project" value="InterPro"/>
</dbReference>
<dbReference type="CDD" id="cd03228">
    <property type="entry name" value="ABCC_MRP_Like"/>
    <property type="match status" value="1"/>
</dbReference>
<accession>A0A6C0KEH9</accession>
<dbReference type="InterPro" id="IPR003439">
    <property type="entry name" value="ABC_transporter-like_ATP-bd"/>
</dbReference>
<evidence type="ECO:0000313" key="9">
    <source>
        <dbReference type="EMBL" id="QHU15753.1"/>
    </source>
</evidence>
<evidence type="ECO:0000256" key="5">
    <source>
        <dbReference type="ARBA" id="ARBA00022989"/>
    </source>
</evidence>
<keyword evidence="3" id="KW-0547">Nucleotide-binding</keyword>
<dbReference type="PANTHER" id="PTHR43394">
    <property type="entry name" value="ATP-DEPENDENT PERMEASE MDL1, MITOCHONDRIAL"/>
    <property type="match status" value="1"/>
</dbReference>
<keyword evidence="2 7" id="KW-0812">Transmembrane</keyword>
<dbReference type="InterPro" id="IPR003593">
    <property type="entry name" value="AAA+_ATPase"/>
</dbReference>
<evidence type="ECO:0000256" key="6">
    <source>
        <dbReference type="ARBA" id="ARBA00023136"/>
    </source>
</evidence>
<dbReference type="PROSITE" id="PS50893">
    <property type="entry name" value="ABC_TRANSPORTER_2"/>
    <property type="match status" value="1"/>
</dbReference>
<dbReference type="SMART" id="SM00382">
    <property type="entry name" value="AAA"/>
    <property type="match status" value="1"/>
</dbReference>
<organism evidence="9">
    <name type="scientific">viral metagenome</name>
    <dbReference type="NCBI Taxonomy" id="1070528"/>
    <lineage>
        <taxon>unclassified sequences</taxon>
        <taxon>metagenomes</taxon>
        <taxon>organismal metagenomes</taxon>
    </lineage>
</organism>
<dbReference type="InterPro" id="IPR027417">
    <property type="entry name" value="P-loop_NTPase"/>
</dbReference>
<proteinExistence type="predicted"/>
<keyword evidence="5 7" id="KW-1133">Transmembrane helix</keyword>
<keyword evidence="6 7" id="KW-0472">Membrane</keyword>
<dbReference type="GO" id="GO:0016020">
    <property type="term" value="C:membrane"/>
    <property type="evidence" value="ECO:0007669"/>
    <property type="project" value="UniProtKB-SubCell"/>
</dbReference>
<evidence type="ECO:0000259" key="8">
    <source>
        <dbReference type="PROSITE" id="PS50893"/>
    </source>
</evidence>
<dbReference type="Gene3D" id="1.20.1560.10">
    <property type="entry name" value="ABC transporter type 1, transmembrane domain"/>
    <property type="match status" value="1"/>
</dbReference>
<comment type="subcellular location">
    <subcellularLocation>
        <location evidence="1">Membrane</location>
        <topology evidence="1">Multi-pass membrane protein</topology>
    </subcellularLocation>
</comment>
<feature type="transmembrane region" description="Helical" evidence="7">
    <location>
        <begin position="154"/>
        <end position="176"/>
    </location>
</feature>
<feature type="transmembrane region" description="Helical" evidence="7">
    <location>
        <begin position="124"/>
        <end position="148"/>
    </location>
</feature>
<dbReference type="GO" id="GO:0005524">
    <property type="term" value="F:ATP binding"/>
    <property type="evidence" value="ECO:0007669"/>
    <property type="project" value="UniProtKB-KW"/>
</dbReference>
<dbReference type="AlphaFoldDB" id="A0A6C0KEH9"/>
<dbReference type="SUPFAM" id="SSF90123">
    <property type="entry name" value="ABC transporter transmembrane region"/>
    <property type="match status" value="1"/>
</dbReference>
<name>A0A6C0KEH9_9ZZZZ</name>
<dbReference type="InterPro" id="IPR039421">
    <property type="entry name" value="Type_1_exporter"/>
</dbReference>
<dbReference type="GO" id="GO:0015421">
    <property type="term" value="F:ABC-type oligopeptide transporter activity"/>
    <property type="evidence" value="ECO:0007669"/>
    <property type="project" value="TreeGrafter"/>
</dbReference>
<dbReference type="InterPro" id="IPR036640">
    <property type="entry name" value="ABC1_TM_sf"/>
</dbReference>
<feature type="domain" description="ABC transporter" evidence="8">
    <location>
        <begin position="335"/>
        <end position="551"/>
    </location>
</feature>
<reference evidence="9" key="1">
    <citation type="journal article" date="2020" name="Nature">
        <title>Giant virus diversity and host interactions through global metagenomics.</title>
        <authorList>
            <person name="Schulz F."/>
            <person name="Roux S."/>
            <person name="Paez-Espino D."/>
            <person name="Jungbluth S."/>
            <person name="Walsh D.A."/>
            <person name="Denef V.J."/>
            <person name="McMahon K.D."/>
            <person name="Konstantinidis K.T."/>
            <person name="Eloe-Fadrosh E.A."/>
            <person name="Kyrpides N.C."/>
            <person name="Woyke T."/>
        </authorList>
    </citation>
    <scope>NUCLEOTIDE SEQUENCE</scope>
    <source>
        <strain evidence="9">GVMAG-S-3300010158-109</strain>
    </source>
</reference>
<evidence type="ECO:0000256" key="7">
    <source>
        <dbReference type="SAM" id="Phobius"/>
    </source>
</evidence>
<dbReference type="PANTHER" id="PTHR43394:SF1">
    <property type="entry name" value="ATP-BINDING CASSETTE SUB-FAMILY B MEMBER 10, MITOCHONDRIAL"/>
    <property type="match status" value="1"/>
</dbReference>
<evidence type="ECO:0000256" key="2">
    <source>
        <dbReference type="ARBA" id="ARBA00022692"/>
    </source>
</evidence>
<feature type="transmembrane region" description="Helical" evidence="7">
    <location>
        <begin position="18"/>
        <end position="41"/>
    </location>
</feature>
<sequence>MTLAEIVTEYIRSRKGLFVSYVITCCIVYIVKVLVTSFVYSDLFKKDADIQQVFKKICVVWILLCVLYVVKSRIETVIIPDLLSFFRLKLFSNYIRNNEVNFNDTDVTSDVTKILEVTRNIRDVFLWIVSTFIPTFTLMVAINGYFLVKYPKIGIVNIIGNLVNMILISQSGPVLIKRSNERENKFIHMVGKLEENFNNLLNIYLNDKTEETISENEDIERKYIDIYQIQNQELEQFSGKLKVNNYLFSFISMYMLYKQTTDRSELINGLLIFTFYLGTLENMSEDIPFSLMTLGNIQNIEDALAVKDPNHVRVRPVYHKTNAMPLVESAIKGAIDFSGVWFRYSKDSDKYVLKNFSLNIKKGDKIALVSQSGYGKTTSMKLLLGFYKPEKGTISLDGVNINDIPLNQLRTHINYINQKTFLFHDTIMNNIKYGNTKTSEFIVDFLTKNNLLTIFCDGTGTALECLNKMVEKNGTNISMGMQKVIFLIRGILKDNTSVYIFDEPLTSIDPSTRAKVLDMIKSETSGKTVIIITHDTEVSKIVDKVINLADLNQ</sequence>
<evidence type="ECO:0000256" key="4">
    <source>
        <dbReference type="ARBA" id="ARBA00022840"/>
    </source>
</evidence>
<dbReference type="Gene3D" id="3.40.50.300">
    <property type="entry name" value="P-loop containing nucleotide triphosphate hydrolases"/>
    <property type="match status" value="1"/>
</dbReference>
<dbReference type="EMBL" id="MN740867">
    <property type="protein sequence ID" value="QHU15753.1"/>
    <property type="molecule type" value="Genomic_DNA"/>
</dbReference>